<sequence length="164" mass="17873">MAKGNDGQVAAVTVLSPTRLGRTTCRTWADGFLVTPHFKGTFYLPSFLIPISDFLQKPFQQVSSSSSDESILFVGENNPDDDPSEATSRMTGSQSASPSSGRRRSLRRMAAAFRRLIDEEEEETEGEAPSPGEGEKIVTNLPPAHPLSSVDLGPLPFRLLTSYR</sequence>
<proteinExistence type="predicted"/>
<feature type="region of interest" description="Disordered" evidence="1">
    <location>
        <begin position="66"/>
        <end position="152"/>
    </location>
</feature>
<reference evidence="2" key="1">
    <citation type="submission" date="2020-06" db="EMBL/GenBank/DDBJ databases">
        <authorList>
            <person name="Li T."/>
            <person name="Hu X."/>
            <person name="Zhang T."/>
            <person name="Song X."/>
            <person name="Zhang H."/>
            <person name="Dai N."/>
            <person name="Sheng W."/>
            <person name="Hou X."/>
            <person name="Wei L."/>
        </authorList>
    </citation>
    <scope>NUCLEOTIDE SEQUENCE</scope>
    <source>
        <strain evidence="2">G02</strain>
        <tissue evidence="2">Leaf</tissue>
    </source>
</reference>
<gene>
    <name evidence="2" type="ORF">Sradi_5277700</name>
</gene>
<comment type="caution">
    <text evidence="2">The sequence shown here is derived from an EMBL/GenBank/DDBJ whole genome shotgun (WGS) entry which is preliminary data.</text>
</comment>
<organism evidence="2">
    <name type="scientific">Sesamum radiatum</name>
    <name type="common">Black benniseed</name>
    <dbReference type="NCBI Taxonomy" id="300843"/>
    <lineage>
        <taxon>Eukaryota</taxon>
        <taxon>Viridiplantae</taxon>
        <taxon>Streptophyta</taxon>
        <taxon>Embryophyta</taxon>
        <taxon>Tracheophyta</taxon>
        <taxon>Spermatophyta</taxon>
        <taxon>Magnoliopsida</taxon>
        <taxon>eudicotyledons</taxon>
        <taxon>Gunneridae</taxon>
        <taxon>Pentapetalae</taxon>
        <taxon>asterids</taxon>
        <taxon>lamiids</taxon>
        <taxon>Lamiales</taxon>
        <taxon>Pedaliaceae</taxon>
        <taxon>Sesamum</taxon>
    </lineage>
</organism>
<accession>A0AAW2LLJ3</accession>
<evidence type="ECO:0000313" key="2">
    <source>
        <dbReference type="EMBL" id="KAL0320162.1"/>
    </source>
</evidence>
<reference evidence="2" key="2">
    <citation type="journal article" date="2024" name="Plant">
        <title>Genomic evolution and insights into agronomic trait innovations of Sesamum species.</title>
        <authorList>
            <person name="Miao H."/>
            <person name="Wang L."/>
            <person name="Qu L."/>
            <person name="Liu H."/>
            <person name="Sun Y."/>
            <person name="Le M."/>
            <person name="Wang Q."/>
            <person name="Wei S."/>
            <person name="Zheng Y."/>
            <person name="Lin W."/>
            <person name="Duan Y."/>
            <person name="Cao H."/>
            <person name="Xiong S."/>
            <person name="Wang X."/>
            <person name="Wei L."/>
            <person name="Li C."/>
            <person name="Ma Q."/>
            <person name="Ju M."/>
            <person name="Zhao R."/>
            <person name="Li G."/>
            <person name="Mu C."/>
            <person name="Tian Q."/>
            <person name="Mei H."/>
            <person name="Zhang T."/>
            <person name="Gao T."/>
            <person name="Zhang H."/>
        </authorList>
    </citation>
    <scope>NUCLEOTIDE SEQUENCE</scope>
    <source>
        <strain evidence="2">G02</strain>
    </source>
</reference>
<protein>
    <submittedName>
        <fullName evidence="2">Uncharacterized protein</fullName>
    </submittedName>
</protein>
<name>A0AAW2LLJ3_SESRA</name>
<dbReference type="EMBL" id="JACGWJ010000024">
    <property type="protein sequence ID" value="KAL0320162.1"/>
    <property type="molecule type" value="Genomic_DNA"/>
</dbReference>
<dbReference type="AlphaFoldDB" id="A0AAW2LLJ3"/>
<evidence type="ECO:0000256" key="1">
    <source>
        <dbReference type="SAM" id="MobiDB-lite"/>
    </source>
</evidence>